<keyword evidence="1" id="KW-1133">Transmembrane helix</keyword>
<keyword evidence="1" id="KW-0812">Transmembrane</keyword>
<dbReference type="OrthoDB" id="2194254at2759"/>
<comment type="caution">
    <text evidence="2">The sequence shown here is derived from an EMBL/GenBank/DDBJ whole genome shotgun (WGS) entry which is preliminary data.</text>
</comment>
<organism evidence="2 3">
    <name type="scientific">Enterospora canceri</name>
    <dbReference type="NCBI Taxonomy" id="1081671"/>
    <lineage>
        <taxon>Eukaryota</taxon>
        <taxon>Fungi</taxon>
        <taxon>Fungi incertae sedis</taxon>
        <taxon>Microsporidia</taxon>
        <taxon>Enterocytozoonidae</taxon>
        <taxon>Enterospora</taxon>
    </lineage>
</organism>
<feature type="transmembrane region" description="Helical" evidence="1">
    <location>
        <begin position="163"/>
        <end position="184"/>
    </location>
</feature>
<gene>
    <name evidence="2" type="ORF">ECANGB1_1250</name>
</gene>
<evidence type="ECO:0000313" key="3">
    <source>
        <dbReference type="Proteomes" id="UP000192639"/>
    </source>
</evidence>
<evidence type="ECO:0000256" key="1">
    <source>
        <dbReference type="SAM" id="Phobius"/>
    </source>
</evidence>
<reference evidence="2 3" key="1">
    <citation type="journal article" date="2017" name="Environ. Microbiol.">
        <title>Decay of the glycolytic pathway and adaptation to intranuclear parasitism within Enterocytozoonidae microsporidia.</title>
        <authorList>
            <person name="Wiredu Boakye D."/>
            <person name="Jaroenlak P."/>
            <person name="Prachumwat A."/>
            <person name="Williams T.A."/>
            <person name="Bateman K.S."/>
            <person name="Itsathitphaisarn O."/>
            <person name="Sritunyalucksana K."/>
            <person name="Paszkiewicz K.H."/>
            <person name="Moore K.A."/>
            <person name="Stentiford G.D."/>
            <person name="Williams B.A."/>
        </authorList>
    </citation>
    <scope>NUCLEOTIDE SEQUENCE [LARGE SCALE GENOMIC DNA]</scope>
    <source>
        <strain evidence="2 3">GB1</strain>
    </source>
</reference>
<dbReference type="Proteomes" id="UP000192639">
    <property type="component" value="Unassembled WGS sequence"/>
</dbReference>
<proteinExistence type="predicted"/>
<dbReference type="VEuPathDB" id="MicrosporidiaDB:ECANGB1_1250"/>
<keyword evidence="1" id="KW-0472">Membrane</keyword>
<evidence type="ECO:0000313" key="2">
    <source>
        <dbReference type="EMBL" id="ORD94009.1"/>
    </source>
</evidence>
<accession>A0A1Y1S6J8</accession>
<sequence>MFCLLISRVFCEVFLFKDYEPLVVNFRLAAENISTGAFRLYPNNQAKFKVDIVTDNHEKKFFGEDIEDANEKHFSFSNKAIEDVAVKITPYHGSMDSDPAKNRIYMKFESKLNTFDATVSLKKQIEPAVYALNRLVQKLQDVIETTKNASRKTSQLEKEHKRMFVVVVFLSFVSLVGYTVFNIVQISLMRKYLHDKKYL</sequence>
<dbReference type="AlphaFoldDB" id="A0A1Y1S6J8"/>
<name>A0A1Y1S6J8_9MICR</name>
<protein>
    <submittedName>
        <fullName evidence="2">Uncharacterized protein</fullName>
    </submittedName>
</protein>
<keyword evidence="3" id="KW-1185">Reference proteome</keyword>
<dbReference type="EMBL" id="LWDP01000035">
    <property type="protein sequence ID" value="ORD94009.1"/>
    <property type="molecule type" value="Genomic_DNA"/>
</dbReference>